<dbReference type="GO" id="GO:0005509">
    <property type="term" value="F:calcium ion binding"/>
    <property type="evidence" value="ECO:0007669"/>
    <property type="project" value="TreeGrafter"/>
</dbReference>
<dbReference type="PANTHER" id="PTHR45911">
    <property type="entry name" value="C2 DOMAIN-CONTAINING PROTEIN"/>
    <property type="match status" value="1"/>
</dbReference>
<protein>
    <recommendedName>
        <fullName evidence="3">C2 domain-containing protein</fullName>
    </recommendedName>
</protein>
<evidence type="ECO:0000313" key="4">
    <source>
        <dbReference type="EMBL" id="CAF0859097.1"/>
    </source>
</evidence>
<dbReference type="GO" id="GO:0016020">
    <property type="term" value="C:membrane"/>
    <property type="evidence" value="ECO:0007669"/>
    <property type="project" value="TreeGrafter"/>
</dbReference>
<evidence type="ECO:0000256" key="2">
    <source>
        <dbReference type="ARBA" id="ARBA00022837"/>
    </source>
</evidence>
<dbReference type="InterPro" id="IPR000008">
    <property type="entry name" value="C2_dom"/>
</dbReference>
<dbReference type="CDD" id="cd00030">
    <property type="entry name" value="C2"/>
    <property type="match status" value="1"/>
</dbReference>
<dbReference type="SMART" id="SM00239">
    <property type="entry name" value="C2"/>
    <property type="match status" value="1"/>
</dbReference>
<dbReference type="PANTHER" id="PTHR45911:SF4">
    <property type="entry name" value="MULTIPLE C2 AND TRANSMEMBRANE DOMAIN-CONTAINING PROTEIN"/>
    <property type="match status" value="1"/>
</dbReference>
<dbReference type="Pfam" id="PF00168">
    <property type="entry name" value="C2"/>
    <property type="match status" value="1"/>
</dbReference>
<proteinExistence type="predicted"/>
<evidence type="ECO:0000256" key="1">
    <source>
        <dbReference type="ARBA" id="ARBA00022723"/>
    </source>
</evidence>
<organism evidence="4 6">
    <name type="scientific">Adineta steineri</name>
    <dbReference type="NCBI Taxonomy" id="433720"/>
    <lineage>
        <taxon>Eukaryota</taxon>
        <taxon>Metazoa</taxon>
        <taxon>Spiralia</taxon>
        <taxon>Gnathifera</taxon>
        <taxon>Rotifera</taxon>
        <taxon>Eurotatoria</taxon>
        <taxon>Bdelloidea</taxon>
        <taxon>Adinetida</taxon>
        <taxon>Adinetidae</taxon>
        <taxon>Adineta</taxon>
    </lineage>
</organism>
<dbReference type="Proteomes" id="UP000663844">
    <property type="component" value="Unassembled WGS sequence"/>
</dbReference>
<dbReference type="SUPFAM" id="SSF49562">
    <property type="entry name" value="C2 domain (Calcium/lipid-binding domain, CaLB)"/>
    <property type="match status" value="1"/>
</dbReference>
<comment type="caution">
    <text evidence="4">The sequence shown here is derived from an EMBL/GenBank/DDBJ whole genome shotgun (WGS) entry which is preliminary data.</text>
</comment>
<accession>A0A813WCH8</accession>
<sequence>MAQLQVTIVEAINLKKKDLFSESDPFVQIYLDNKNNKYTTKVKHNTKNPHWNEAFVLNVLTGQDILFVDVCDEDTIRHDKIGSLEIDLRDLFVKHNSDKWYDLPATYGKSSHGKIHLILEYQPLII</sequence>
<evidence type="ECO:0000259" key="3">
    <source>
        <dbReference type="PROSITE" id="PS50004"/>
    </source>
</evidence>
<dbReference type="Gene3D" id="2.60.40.150">
    <property type="entry name" value="C2 domain"/>
    <property type="match status" value="1"/>
</dbReference>
<feature type="domain" description="C2" evidence="3">
    <location>
        <begin position="1"/>
        <end position="101"/>
    </location>
</feature>
<dbReference type="EMBL" id="CAJOAZ010004358">
    <property type="protein sequence ID" value="CAF4055438.1"/>
    <property type="molecule type" value="Genomic_DNA"/>
</dbReference>
<keyword evidence="2" id="KW-0106">Calcium</keyword>
<name>A0A813WCH8_9BILA</name>
<dbReference type="AlphaFoldDB" id="A0A813WCH8"/>
<dbReference type="PROSITE" id="PS50004">
    <property type="entry name" value="C2"/>
    <property type="match status" value="1"/>
</dbReference>
<reference evidence="4" key="1">
    <citation type="submission" date="2021-02" db="EMBL/GenBank/DDBJ databases">
        <authorList>
            <person name="Nowell W R."/>
        </authorList>
    </citation>
    <scope>NUCLEOTIDE SEQUENCE</scope>
</reference>
<evidence type="ECO:0000313" key="6">
    <source>
        <dbReference type="Proteomes" id="UP000663845"/>
    </source>
</evidence>
<gene>
    <name evidence="4" type="ORF">JYZ213_LOCUS8329</name>
    <name evidence="5" type="ORF">OXD698_LOCUS32796</name>
</gene>
<keyword evidence="1" id="KW-0479">Metal-binding</keyword>
<dbReference type="InterPro" id="IPR035892">
    <property type="entry name" value="C2_domain_sf"/>
</dbReference>
<dbReference type="Proteomes" id="UP000663845">
    <property type="component" value="Unassembled WGS sequence"/>
</dbReference>
<dbReference type="EMBL" id="CAJNOG010000056">
    <property type="protein sequence ID" value="CAF0859097.1"/>
    <property type="molecule type" value="Genomic_DNA"/>
</dbReference>
<evidence type="ECO:0000313" key="5">
    <source>
        <dbReference type="EMBL" id="CAF4055438.1"/>
    </source>
</evidence>